<organism evidence="1 2">
    <name type="scientific">Coprinellus micaceus</name>
    <name type="common">Glistening ink-cap mushroom</name>
    <name type="synonym">Coprinus micaceus</name>
    <dbReference type="NCBI Taxonomy" id="71717"/>
    <lineage>
        <taxon>Eukaryota</taxon>
        <taxon>Fungi</taxon>
        <taxon>Dikarya</taxon>
        <taxon>Basidiomycota</taxon>
        <taxon>Agaricomycotina</taxon>
        <taxon>Agaricomycetes</taxon>
        <taxon>Agaricomycetidae</taxon>
        <taxon>Agaricales</taxon>
        <taxon>Agaricineae</taxon>
        <taxon>Psathyrellaceae</taxon>
        <taxon>Coprinellus</taxon>
    </lineage>
</organism>
<evidence type="ECO:0000313" key="2">
    <source>
        <dbReference type="Proteomes" id="UP000298030"/>
    </source>
</evidence>
<reference evidence="1 2" key="1">
    <citation type="journal article" date="2019" name="Nat. Ecol. Evol.">
        <title>Megaphylogeny resolves global patterns of mushroom evolution.</title>
        <authorList>
            <person name="Varga T."/>
            <person name="Krizsan K."/>
            <person name="Foldi C."/>
            <person name="Dima B."/>
            <person name="Sanchez-Garcia M."/>
            <person name="Sanchez-Ramirez S."/>
            <person name="Szollosi G.J."/>
            <person name="Szarkandi J.G."/>
            <person name="Papp V."/>
            <person name="Albert L."/>
            <person name="Andreopoulos W."/>
            <person name="Angelini C."/>
            <person name="Antonin V."/>
            <person name="Barry K.W."/>
            <person name="Bougher N.L."/>
            <person name="Buchanan P."/>
            <person name="Buyck B."/>
            <person name="Bense V."/>
            <person name="Catcheside P."/>
            <person name="Chovatia M."/>
            <person name="Cooper J."/>
            <person name="Damon W."/>
            <person name="Desjardin D."/>
            <person name="Finy P."/>
            <person name="Geml J."/>
            <person name="Haridas S."/>
            <person name="Hughes K."/>
            <person name="Justo A."/>
            <person name="Karasinski D."/>
            <person name="Kautmanova I."/>
            <person name="Kiss B."/>
            <person name="Kocsube S."/>
            <person name="Kotiranta H."/>
            <person name="LaButti K.M."/>
            <person name="Lechner B.E."/>
            <person name="Liimatainen K."/>
            <person name="Lipzen A."/>
            <person name="Lukacs Z."/>
            <person name="Mihaltcheva S."/>
            <person name="Morgado L.N."/>
            <person name="Niskanen T."/>
            <person name="Noordeloos M.E."/>
            <person name="Ohm R.A."/>
            <person name="Ortiz-Santana B."/>
            <person name="Ovrebo C."/>
            <person name="Racz N."/>
            <person name="Riley R."/>
            <person name="Savchenko A."/>
            <person name="Shiryaev A."/>
            <person name="Soop K."/>
            <person name="Spirin V."/>
            <person name="Szebenyi C."/>
            <person name="Tomsovsky M."/>
            <person name="Tulloss R.E."/>
            <person name="Uehling J."/>
            <person name="Grigoriev I.V."/>
            <person name="Vagvolgyi C."/>
            <person name="Papp T."/>
            <person name="Martin F.M."/>
            <person name="Miettinen O."/>
            <person name="Hibbett D.S."/>
            <person name="Nagy L.G."/>
        </authorList>
    </citation>
    <scope>NUCLEOTIDE SEQUENCE [LARGE SCALE GENOMIC DNA]</scope>
    <source>
        <strain evidence="1 2">FP101781</strain>
    </source>
</reference>
<comment type="caution">
    <text evidence="1">The sequence shown here is derived from an EMBL/GenBank/DDBJ whole genome shotgun (WGS) entry which is preliminary data.</text>
</comment>
<protein>
    <submittedName>
        <fullName evidence="1">Uncharacterized protein</fullName>
    </submittedName>
</protein>
<dbReference type="EMBL" id="QPFP01000042">
    <property type="protein sequence ID" value="TEB27178.1"/>
    <property type="molecule type" value="Genomic_DNA"/>
</dbReference>
<name>A0A4Y7SZV6_COPMI</name>
<dbReference type="AlphaFoldDB" id="A0A4Y7SZV6"/>
<sequence>MSDPSLSKIYLKRNVVFEYASALSILSMSVHALCLEQHDISGDSSSDTAEEATSPGFQAIWEELAAIISQTFSRIVAERTRNPTSAQTTAIAGGLLHTIIRCSAHLPPDSRDLGSLVAKTIPNIVRLLATKEGVYSLTNRYPKQFPSESGEDELNTLLDLVGTRSVLMAKACECIRESIKEGKRRVEASTQGAVQVIGAMCGSHEHRLRSTLKWTWRRDSGHAPGAIASPIVQARAKRTIGTDCMQGNVKALQRCTNASVATQSGLTLSGGAIMSPTSIPSQTRSFRVAFTPPSLYHMTLANRMTPTRPSSFGTSLPLTGA</sequence>
<proteinExistence type="predicted"/>
<keyword evidence="2" id="KW-1185">Reference proteome</keyword>
<gene>
    <name evidence="1" type="ORF">FA13DRAFT_961239</name>
</gene>
<evidence type="ECO:0000313" key="1">
    <source>
        <dbReference type="EMBL" id="TEB27178.1"/>
    </source>
</evidence>
<accession>A0A4Y7SZV6</accession>
<dbReference type="Proteomes" id="UP000298030">
    <property type="component" value="Unassembled WGS sequence"/>
</dbReference>